<keyword evidence="2" id="KW-1185">Reference proteome</keyword>
<dbReference type="GeneID" id="64624207"/>
<dbReference type="OrthoDB" id="2659073at2759"/>
<comment type="caution">
    <text evidence="1">The sequence shown here is derived from an EMBL/GenBank/DDBJ whole genome shotgun (WGS) entry which is preliminary data.</text>
</comment>
<sequence>SLIQLDMTISTLHDWSLQWVVNGYHAINKPELIKQAFFMCKAGKKFNLSFVSLTSWEALQYLCDVQKNDPAGWARIATAQYKTDGVEQATNSESEDEASTNAIGVKSLFNDASKHDLDASDMPMDALLDHMASGGEQVHSDCHINADGGLSCANHSEIYDVGDIAAEDVEGSLNSVLKVDYGCGKCRCITNSMYNDFWSH</sequence>
<gene>
    <name evidence="1" type="ORF">BJ212DRAFT_1261616</name>
</gene>
<evidence type="ECO:0000313" key="1">
    <source>
        <dbReference type="EMBL" id="KAG1824827.1"/>
    </source>
</evidence>
<reference evidence="1" key="1">
    <citation type="journal article" date="2020" name="New Phytol.">
        <title>Comparative genomics reveals dynamic genome evolution in host specialist ectomycorrhizal fungi.</title>
        <authorList>
            <person name="Lofgren L.A."/>
            <person name="Nguyen N.H."/>
            <person name="Vilgalys R."/>
            <person name="Ruytinx J."/>
            <person name="Liao H.L."/>
            <person name="Branco S."/>
            <person name="Kuo A."/>
            <person name="LaButti K."/>
            <person name="Lipzen A."/>
            <person name="Andreopoulos W."/>
            <person name="Pangilinan J."/>
            <person name="Riley R."/>
            <person name="Hundley H."/>
            <person name="Na H."/>
            <person name="Barry K."/>
            <person name="Grigoriev I.V."/>
            <person name="Stajich J.E."/>
            <person name="Kennedy P.G."/>
        </authorList>
    </citation>
    <scope>NUCLEOTIDE SEQUENCE</scope>
    <source>
        <strain evidence="1">MN1</strain>
    </source>
</reference>
<protein>
    <submittedName>
        <fullName evidence="1">Uncharacterized protein</fullName>
    </submittedName>
</protein>
<dbReference type="RefSeq" id="XP_041198544.1">
    <property type="nucleotide sequence ID" value="XM_041330190.1"/>
</dbReference>
<name>A0A9P7EKX5_9AGAM</name>
<organism evidence="1 2">
    <name type="scientific">Suillus subaureus</name>
    <dbReference type="NCBI Taxonomy" id="48587"/>
    <lineage>
        <taxon>Eukaryota</taxon>
        <taxon>Fungi</taxon>
        <taxon>Dikarya</taxon>
        <taxon>Basidiomycota</taxon>
        <taxon>Agaricomycotina</taxon>
        <taxon>Agaricomycetes</taxon>
        <taxon>Agaricomycetidae</taxon>
        <taxon>Boletales</taxon>
        <taxon>Suillineae</taxon>
        <taxon>Suillaceae</taxon>
        <taxon>Suillus</taxon>
    </lineage>
</organism>
<proteinExistence type="predicted"/>
<accession>A0A9P7EKX5</accession>
<dbReference type="AlphaFoldDB" id="A0A9P7EKX5"/>
<evidence type="ECO:0000313" key="2">
    <source>
        <dbReference type="Proteomes" id="UP000807769"/>
    </source>
</evidence>
<dbReference type="EMBL" id="JABBWG010000003">
    <property type="protein sequence ID" value="KAG1824827.1"/>
    <property type="molecule type" value="Genomic_DNA"/>
</dbReference>
<dbReference type="Proteomes" id="UP000807769">
    <property type="component" value="Unassembled WGS sequence"/>
</dbReference>
<feature type="non-terminal residue" evidence="1">
    <location>
        <position position="200"/>
    </location>
</feature>